<sequence>MSTDRRLRAHYFDVNTRKNMISPAIYIRDANREYIRRVIWWIVVVVLVVRAGVPIHITLGG</sequence>
<evidence type="ECO:0000313" key="3">
    <source>
        <dbReference type="Proteomes" id="UP001602013"/>
    </source>
</evidence>
<keyword evidence="1" id="KW-0812">Transmembrane</keyword>
<reference evidence="2 3" key="1">
    <citation type="submission" date="2024-10" db="EMBL/GenBank/DDBJ databases">
        <title>The Natural Products Discovery Center: Release of the First 8490 Sequenced Strains for Exploring Actinobacteria Biosynthetic Diversity.</title>
        <authorList>
            <person name="Kalkreuter E."/>
            <person name="Kautsar S.A."/>
            <person name="Yang D."/>
            <person name="Bader C.D."/>
            <person name="Teijaro C.N."/>
            <person name="Fluegel L."/>
            <person name="Davis C.M."/>
            <person name="Simpson J.R."/>
            <person name="Lauterbach L."/>
            <person name="Steele A.D."/>
            <person name="Gui C."/>
            <person name="Meng S."/>
            <person name="Li G."/>
            <person name="Viehrig K."/>
            <person name="Ye F."/>
            <person name="Su P."/>
            <person name="Kiefer A.F."/>
            <person name="Nichols A."/>
            <person name="Cepeda A.J."/>
            <person name="Yan W."/>
            <person name="Fan B."/>
            <person name="Jiang Y."/>
            <person name="Adhikari A."/>
            <person name="Zheng C.-J."/>
            <person name="Schuster L."/>
            <person name="Cowan T.M."/>
            <person name="Smanski M.J."/>
            <person name="Chevrette M.G."/>
            <person name="De Carvalho L.P.S."/>
            <person name="Shen B."/>
        </authorList>
    </citation>
    <scope>NUCLEOTIDE SEQUENCE [LARGE SCALE GENOMIC DNA]</scope>
    <source>
        <strain evidence="2 3">NPDC002173</strain>
    </source>
</reference>
<evidence type="ECO:0000256" key="1">
    <source>
        <dbReference type="SAM" id="Phobius"/>
    </source>
</evidence>
<dbReference type="Proteomes" id="UP001602013">
    <property type="component" value="Unassembled WGS sequence"/>
</dbReference>
<keyword evidence="3" id="KW-1185">Reference proteome</keyword>
<keyword evidence="1" id="KW-0472">Membrane</keyword>
<dbReference type="EMBL" id="JBIASD010000004">
    <property type="protein sequence ID" value="MFF3665439.1"/>
    <property type="molecule type" value="Genomic_DNA"/>
</dbReference>
<name>A0ABW6SKF2_9ACTN</name>
<dbReference type="RefSeq" id="WP_387409435.1">
    <property type="nucleotide sequence ID" value="NZ_JBIASD010000004.1"/>
</dbReference>
<proteinExistence type="predicted"/>
<organism evidence="2 3">
    <name type="scientific">Microtetraspora malaysiensis</name>
    <dbReference type="NCBI Taxonomy" id="161358"/>
    <lineage>
        <taxon>Bacteria</taxon>
        <taxon>Bacillati</taxon>
        <taxon>Actinomycetota</taxon>
        <taxon>Actinomycetes</taxon>
        <taxon>Streptosporangiales</taxon>
        <taxon>Streptosporangiaceae</taxon>
        <taxon>Microtetraspora</taxon>
    </lineage>
</organism>
<comment type="caution">
    <text evidence="2">The sequence shown here is derived from an EMBL/GenBank/DDBJ whole genome shotgun (WGS) entry which is preliminary data.</text>
</comment>
<evidence type="ECO:0000313" key="2">
    <source>
        <dbReference type="EMBL" id="MFF3665439.1"/>
    </source>
</evidence>
<protein>
    <submittedName>
        <fullName evidence="2">Uncharacterized protein</fullName>
    </submittedName>
</protein>
<feature type="transmembrane region" description="Helical" evidence="1">
    <location>
        <begin position="38"/>
        <end position="59"/>
    </location>
</feature>
<keyword evidence="1" id="KW-1133">Transmembrane helix</keyword>
<gene>
    <name evidence="2" type="ORF">ACFYXI_07575</name>
</gene>
<accession>A0ABW6SKF2</accession>